<dbReference type="GO" id="GO:0009279">
    <property type="term" value="C:cell outer membrane"/>
    <property type="evidence" value="ECO:0007669"/>
    <property type="project" value="UniProtKB-SubCell"/>
</dbReference>
<dbReference type="InterPro" id="IPR036942">
    <property type="entry name" value="Beta-barrel_TonB_sf"/>
</dbReference>
<dbReference type="PANTHER" id="PTHR32552">
    <property type="entry name" value="FERRICHROME IRON RECEPTOR-RELATED"/>
    <property type="match status" value="1"/>
</dbReference>
<keyword evidence="6" id="KW-0408">Iron</keyword>
<keyword evidence="4" id="KW-0410">Iron transport</keyword>
<evidence type="ECO:0000256" key="3">
    <source>
        <dbReference type="ARBA" id="ARBA00022452"/>
    </source>
</evidence>
<dbReference type="OrthoDB" id="7177879at2"/>
<sequence>MNVKRVGNTIAATCSAAALASCLPQVAWAQGGPEAGYSDERGFDEIVVTARRRDENLQKVPIAITALTADTLREKQISEPSDLMGQTPGLTVQGGGFLRNAAYSIRGQPAGSSGVNSSGTILYRAEVPAAAVGRAPQTPYYDLESIQVLKGPQGTLFGGTSTGGAVLLTPQMPKNDFEGYASSSVGNLDFVDLEGALNLPIVSDRLLLRIAGKVTRRKGYTHNIYDGADLDNVNGTAFRVSMTLRPTDGLTNSTIYEHTWRNERGGNSVAFLCNPNGTIALSDPQWFALCEAATKLGPRVVNNDLTGLNYLREDFLANTTTLDLTDDIQLKNIFGYIRTRTGNRNDSDGTPRPAGQVANPYPQYLLNTTNQLTDEFHVEGRSFNQSLEWIVGGFFARRWEPEFNHLMASLAQIPAGTLYNVASKSETKQRALFAQATVHLDSVVNGLSATAGMRHTWNDDSALSGANLCLALPDAPLCAIFGSTNFTPDVNVGVVPSKAKSERTTYTFSLDYQLNRSILLYAAHRTGYLPGGTNRFGTSGLAVYEPETVSDFEIGAKTTFEIGTVIGRFNLAAYRNDYKNSQRSLQTGPASNIVINAEKALIQGIELDFGLKLTDWLMLSGNYSYLDAGYKKYVNPLTNADISGTPFALAPTNTGSVSATITLPVRQELGTVDFNVDASFRSGTSFSPDIYQLELFQPAYRLVNMRLSWKGVAGQPLDLSFFAKNLFNKTYVAGVANGTYNFNPYPTTGIDTLMYGEPRTYGVTMRYRFGD</sequence>
<dbReference type="GO" id="GO:0006826">
    <property type="term" value="P:iron ion transport"/>
    <property type="evidence" value="ECO:0007669"/>
    <property type="project" value="UniProtKB-KW"/>
</dbReference>
<feature type="domain" description="TonB-dependent receptor plug" evidence="13">
    <location>
        <begin position="57"/>
        <end position="165"/>
    </location>
</feature>
<keyword evidence="10 11" id="KW-0998">Cell outer membrane</keyword>
<evidence type="ECO:0000313" key="14">
    <source>
        <dbReference type="EMBL" id="EHJ59828.1"/>
    </source>
</evidence>
<dbReference type="PROSITE" id="PS51257">
    <property type="entry name" value="PROKAR_LIPOPROTEIN"/>
    <property type="match status" value="1"/>
</dbReference>
<dbReference type="InterPro" id="IPR012910">
    <property type="entry name" value="Plug_dom"/>
</dbReference>
<dbReference type="RefSeq" id="WP_007014318.1">
    <property type="nucleotide sequence ID" value="NZ_AGFM01000054.1"/>
</dbReference>
<dbReference type="Pfam" id="PF07715">
    <property type="entry name" value="Plug"/>
    <property type="match status" value="1"/>
</dbReference>
<evidence type="ECO:0000259" key="13">
    <source>
        <dbReference type="Pfam" id="PF07715"/>
    </source>
</evidence>
<evidence type="ECO:0000256" key="6">
    <source>
        <dbReference type="ARBA" id="ARBA00023004"/>
    </source>
</evidence>
<keyword evidence="15" id="KW-1185">Reference proteome</keyword>
<evidence type="ECO:0000256" key="4">
    <source>
        <dbReference type="ARBA" id="ARBA00022496"/>
    </source>
</evidence>
<keyword evidence="2 11" id="KW-0813">Transport</keyword>
<proteinExistence type="inferred from homology"/>
<dbReference type="InterPro" id="IPR039426">
    <property type="entry name" value="TonB-dep_rcpt-like"/>
</dbReference>
<keyword evidence="7" id="KW-0406">Ion transport</keyword>
<accession>G6EGD9</accession>
<dbReference type="PANTHER" id="PTHR32552:SF81">
    <property type="entry name" value="TONB-DEPENDENT OUTER MEMBRANE RECEPTOR"/>
    <property type="match status" value="1"/>
</dbReference>
<comment type="caution">
    <text evidence="14">The sequence shown here is derived from an EMBL/GenBank/DDBJ whole genome shotgun (WGS) entry which is preliminary data.</text>
</comment>
<name>G6EGD9_9SPHN</name>
<evidence type="ECO:0000256" key="7">
    <source>
        <dbReference type="ARBA" id="ARBA00023065"/>
    </source>
</evidence>
<evidence type="ECO:0000256" key="5">
    <source>
        <dbReference type="ARBA" id="ARBA00022692"/>
    </source>
</evidence>
<dbReference type="Proteomes" id="UP000004030">
    <property type="component" value="Unassembled WGS sequence"/>
</dbReference>
<organism evidence="14 15">
    <name type="scientific">Novosphingobium pentaromativorans US6-1</name>
    <dbReference type="NCBI Taxonomy" id="1088721"/>
    <lineage>
        <taxon>Bacteria</taxon>
        <taxon>Pseudomonadati</taxon>
        <taxon>Pseudomonadota</taxon>
        <taxon>Alphaproteobacteria</taxon>
        <taxon>Sphingomonadales</taxon>
        <taxon>Sphingomonadaceae</taxon>
        <taxon>Novosphingobium</taxon>
    </lineage>
</organism>
<evidence type="ECO:0000256" key="11">
    <source>
        <dbReference type="PROSITE-ProRule" id="PRU01360"/>
    </source>
</evidence>
<keyword evidence="8" id="KW-0798">TonB box</keyword>
<dbReference type="AlphaFoldDB" id="G6EGD9"/>
<gene>
    <name evidence="14" type="ORF">NSU_3410</name>
</gene>
<dbReference type="eggNOG" id="COG4774">
    <property type="taxonomic scope" value="Bacteria"/>
</dbReference>
<dbReference type="Gene3D" id="2.40.170.20">
    <property type="entry name" value="TonB-dependent receptor, beta-barrel domain"/>
    <property type="match status" value="1"/>
</dbReference>
<reference evidence="14 15" key="1">
    <citation type="journal article" date="2012" name="J. Bacteriol.">
        <title>Genome sequence of benzo(a)pyrene-degrading bacterium Novosphingobium pentaromativorans US6-1.</title>
        <authorList>
            <person name="Luo Y.R."/>
            <person name="Kang S.G."/>
            <person name="Kim S.J."/>
            <person name="Kim M.R."/>
            <person name="Li N."/>
            <person name="Lee J.H."/>
            <person name="Kwon K.K."/>
        </authorList>
    </citation>
    <scope>NUCLEOTIDE SEQUENCE [LARGE SCALE GENOMIC DNA]</scope>
    <source>
        <strain evidence="14 15">US6-1</strain>
    </source>
</reference>
<keyword evidence="9 11" id="KW-0472">Membrane</keyword>
<keyword evidence="3 11" id="KW-1134">Transmembrane beta strand</keyword>
<evidence type="ECO:0000256" key="9">
    <source>
        <dbReference type="ARBA" id="ARBA00023136"/>
    </source>
</evidence>
<feature type="signal peptide" evidence="12">
    <location>
        <begin position="1"/>
        <end position="29"/>
    </location>
</feature>
<evidence type="ECO:0000313" key="15">
    <source>
        <dbReference type="Proteomes" id="UP000004030"/>
    </source>
</evidence>
<dbReference type="PATRIC" id="fig|1088721.3.peg.3364"/>
<evidence type="ECO:0000256" key="10">
    <source>
        <dbReference type="ARBA" id="ARBA00023237"/>
    </source>
</evidence>
<dbReference type="SUPFAM" id="SSF56935">
    <property type="entry name" value="Porins"/>
    <property type="match status" value="1"/>
</dbReference>
<comment type="similarity">
    <text evidence="11">Belongs to the TonB-dependent receptor family.</text>
</comment>
<evidence type="ECO:0000256" key="8">
    <source>
        <dbReference type="ARBA" id="ARBA00023077"/>
    </source>
</evidence>
<comment type="subcellular location">
    <subcellularLocation>
        <location evidence="1 11">Cell outer membrane</location>
        <topology evidence="1 11">Multi-pass membrane protein</topology>
    </subcellularLocation>
</comment>
<evidence type="ECO:0000256" key="2">
    <source>
        <dbReference type="ARBA" id="ARBA00022448"/>
    </source>
</evidence>
<keyword evidence="5 11" id="KW-0812">Transmembrane</keyword>
<dbReference type="EMBL" id="AGFM01000054">
    <property type="protein sequence ID" value="EHJ59828.1"/>
    <property type="molecule type" value="Genomic_DNA"/>
</dbReference>
<protein>
    <recommendedName>
        <fullName evidence="13">TonB-dependent receptor plug domain-containing protein</fullName>
    </recommendedName>
</protein>
<keyword evidence="12" id="KW-0732">Signal</keyword>
<dbReference type="PROSITE" id="PS52016">
    <property type="entry name" value="TONB_DEPENDENT_REC_3"/>
    <property type="match status" value="1"/>
</dbReference>
<feature type="chain" id="PRO_5003488263" description="TonB-dependent receptor plug domain-containing protein" evidence="12">
    <location>
        <begin position="30"/>
        <end position="771"/>
    </location>
</feature>
<evidence type="ECO:0000256" key="12">
    <source>
        <dbReference type="SAM" id="SignalP"/>
    </source>
</evidence>
<evidence type="ECO:0000256" key="1">
    <source>
        <dbReference type="ARBA" id="ARBA00004571"/>
    </source>
</evidence>